<dbReference type="EMBL" id="FPIA01000107">
    <property type="protein sequence ID" value="SFV88958.1"/>
    <property type="molecule type" value="Genomic_DNA"/>
</dbReference>
<evidence type="ECO:0000313" key="1">
    <source>
        <dbReference type="EMBL" id="SFV88958.1"/>
    </source>
</evidence>
<gene>
    <name evidence="1" type="ORF">MNB_SUP05-SYMBIONT-7-15</name>
</gene>
<dbReference type="AlphaFoldDB" id="A0A1W1E500"/>
<reference evidence="1" key="1">
    <citation type="submission" date="2016-10" db="EMBL/GenBank/DDBJ databases">
        <authorList>
            <person name="de Groot N.N."/>
        </authorList>
    </citation>
    <scope>NUCLEOTIDE SEQUENCE</scope>
</reference>
<dbReference type="Pfam" id="PF20126">
    <property type="entry name" value="TumE"/>
    <property type="match status" value="1"/>
</dbReference>
<protein>
    <submittedName>
        <fullName evidence="1">Uncharacterized protein</fullName>
    </submittedName>
</protein>
<name>A0A1W1E500_9ZZZZ</name>
<accession>A0A1W1E500</accession>
<organism evidence="1">
    <name type="scientific">hydrothermal vent metagenome</name>
    <dbReference type="NCBI Taxonomy" id="652676"/>
    <lineage>
        <taxon>unclassified sequences</taxon>
        <taxon>metagenomes</taxon>
        <taxon>ecological metagenomes</taxon>
    </lineage>
</organism>
<proteinExistence type="predicted"/>
<dbReference type="InterPro" id="IPR045397">
    <property type="entry name" value="TumE-like"/>
</dbReference>
<sequence length="96" mass="11261">MLTKVISEQHLVNQKNGGGIIKIEAWENHSRKIVKYSMAYINNTIYSGDNGRVLGYDNAHNFHHKHYFGQIIEIKNFDGFEKQVESFELEMKEFIK</sequence>